<evidence type="ECO:0000259" key="2">
    <source>
        <dbReference type="Pfam" id="PF05970"/>
    </source>
</evidence>
<dbReference type="GO" id="GO:0006281">
    <property type="term" value="P:DNA repair"/>
    <property type="evidence" value="ECO:0007669"/>
    <property type="project" value="UniProtKB-KW"/>
</dbReference>
<dbReference type="GO" id="GO:0000723">
    <property type="term" value="P:telomere maintenance"/>
    <property type="evidence" value="ECO:0007669"/>
    <property type="project" value="InterPro"/>
</dbReference>
<proteinExistence type="inferred from homology"/>
<gene>
    <name evidence="3" type="ORF">SRO942_LOCUS50917</name>
</gene>
<keyword evidence="1" id="KW-0227">DNA damage</keyword>
<reference evidence="3" key="1">
    <citation type="submission" date="2021-02" db="EMBL/GenBank/DDBJ databases">
        <authorList>
            <person name="Nowell W R."/>
        </authorList>
    </citation>
    <scope>NUCLEOTIDE SEQUENCE</scope>
</reference>
<dbReference type="GO" id="GO:0043139">
    <property type="term" value="F:5'-3' DNA helicase activity"/>
    <property type="evidence" value="ECO:0007669"/>
    <property type="project" value="UniProtKB-EC"/>
</dbReference>
<dbReference type="InterPro" id="IPR027417">
    <property type="entry name" value="P-loop_NTPase"/>
</dbReference>
<dbReference type="AlphaFoldDB" id="A0A8S2ZWV6"/>
<keyword evidence="1" id="KW-0234">DNA repair</keyword>
<dbReference type="GO" id="GO:0005524">
    <property type="term" value="F:ATP binding"/>
    <property type="evidence" value="ECO:0007669"/>
    <property type="project" value="UniProtKB-KW"/>
</dbReference>
<dbReference type="Pfam" id="PF05970">
    <property type="entry name" value="PIF1"/>
    <property type="match status" value="1"/>
</dbReference>
<dbReference type="InterPro" id="IPR010285">
    <property type="entry name" value="DNA_helicase_pif1-like_DEAD"/>
</dbReference>
<protein>
    <recommendedName>
        <fullName evidence="1">ATP-dependent DNA helicase</fullName>
        <ecNumber evidence="1">5.6.2.3</ecNumber>
    </recommendedName>
</protein>
<keyword evidence="1" id="KW-0233">DNA recombination</keyword>
<feature type="non-terminal residue" evidence="3">
    <location>
        <position position="142"/>
    </location>
</feature>
<evidence type="ECO:0000313" key="4">
    <source>
        <dbReference type="Proteomes" id="UP000681722"/>
    </source>
</evidence>
<comment type="cofactor">
    <cofactor evidence="1">
        <name>Mg(2+)</name>
        <dbReference type="ChEBI" id="CHEBI:18420"/>
    </cofactor>
</comment>
<evidence type="ECO:0000313" key="3">
    <source>
        <dbReference type="EMBL" id="CAF4673406.1"/>
    </source>
</evidence>
<dbReference type="OrthoDB" id="416437at2759"/>
<accession>A0A8S2ZWV6</accession>
<evidence type="ECO:0000256" key="1">
    <source>
        <dbReference type="RuleBase" id="RU363044"/>
    </source>
</evidence>
<dbReference type="Proteomes" id="UP000681722">
    <property type="component" value="Unassembled WGS sequence"/>
</dbReference>
<keyword evidence="1" id="KW-0347">Helicase</keyword>
<dbReference type="EMBL" id="CAJOBC010151081">
    <property type="protein sequence ID" value="CAF4673406.1"/>
    <property type="molecule type" value="Genomic_DNA"/>
</dbReference>
<keyword evidence="1" id="KW-0378">Hydrolase</keyword>
<dbReference type="EC" id="5.6.2.3" evidence="1"/>
<dbReference type="GO" id="GO:0006310">
    <property type="term" value="P:DNA recombination"/>
    <property type="evidence" value="ECO:0007669"/>
    <property type="project" value="UniProtKB-KW"/>
</dbReference>
<keyword evidence="1" id="KW-0067">ATP-binding</keyword>
<feature type="non-terminal residue" evidence="3">
    <location>
        <position position="1"/>
    </location>
</feature>
<comment type="catalytic activity">
    <reaction evidence="1">
        <text>ATP + H2O = ADP + phosphate + H(+)</text>
        <dbReference type="Rhea" id="RHEA:13065"/>
        <dbReference type="ChEBI" id="CHEBI:15377"/>
        <dbReference type="ChEBI" id="CHEBI:15378"/>
        <dbReference type="ChEBI" id="CHEBI:30616"/>
        <dbReference type="ChEBI" id="CHEBI:43474"/>
        <dbReference type="ChEBI" id="CHEBI:456216"/>
        <dbReference type="EC" id="5.6.2.3"/>
    </reaction>
</comment>
<comment type="similarity">
    <text evidence="1">Belongs to the helicase family.</text>
</comment>
<keyword evidence="1" id="KW-0547">Nucleotide-binding</keyword>
<dbReference type="GO" id="GO:0016787">
    <property type="term" value="F:hydrolase activity"/>
    <property type="evidence" value="ECO:0007669"/>
    <property type="project" value="UniProtKB-KW"/>
</dbReference>
<dbReference type="Gene3D" id="3.40.50.300">
    <property type="entry name" value="P-loop containing nucleotide triphosphate hydrolases"/>
    <property type="match status" value="1"/>
</dbReference>
<organism evidence="3 4">
    <name type="scientific">Didymodactylos carnosus</name>
    <dbReference type="NCBI Taxonomy" id="1234261"/>
    <lineage>
        <taxon>Eukaryota</taxon>
        <taxon>Metazoa</taxon>
        <taxon>Spiralia</taxon>
        <taxon>Gnathifera</taxon>
        <taxon>Rotifera</taxon>
        <taxon>Eurotatoria</taxon>
        <taxon>Bdelloidea</taxon>
        <taxon>Philodinida</taxon>
        <taxon>Philodinidae</taxon>
        <taxon>Didymodactylos</taxon>
    </lineage>
</organism>
<comment type="caution">
    <text evidence="3">The sequence shown here is derived from an EMBL/GenBank/DDBJ whole genome shotgun (WGS) entry which is preliminary data.</text>
</comment>
<sequence>SDSAQTIIDNIELLHECKENRDAHLLQILEQGESEGDIDLNFAPQRKLRANDEGVHESVRPSDSKVEREWQDVEYVFIDEMSMVGLNLLARLAATITIGKSAPAELPFGGVNLVLFGDYIQYSPVMDKALYTNLENELTTKA</sequence>
<feature type="domain" description="DNA helicase Pif1-like DEAD-box helicase" evidence="2">
    <location>
        <begin position="63"/>
        <end position="129"/>
    </location>
</feature>
<name>A0A8S2ZWV6_9BILA</name>